<name>A0A841T4C5_9BACL</name>
<feature type="transmembrane region" description="Helical" evidence="1">
    <location>
        <begin position="257"/>
        <end position="278"/>
    </location>
</feature>
<evidence type="ECO:0000313" key="3">
    <source>
        <dbReference type="Proteomes" id="UP000535838"/>
    </source>
</evidence>
<comment type="caution">
    <text evidence="2">The sequence shown here is derived from an EMBL/GenBank/DDBJ whole genome shotgun (WGS) entry which is preliminary data.</text>
</comment>
<keyword evidence="1" id="KW-1133">Transmembrane helix</keyword>
<feature type="transmembrane region" description="Helical" evidence="1">
    <location>
        <begin position="128"/>
        <end position="150"/>
    </location>
</feature>
<organism evidence="2 3">
    <name type="scientific">Cohnella thailandensis</name>
    <dbReference type="NCBI Taxonomy" id="557557"/>
    <lineage>
        <taxon>Bacteria</taxon>
        <taxon>Bacillati</taxon>
        <taxon>Bacillota</taxon>
        <taxon>Bacilli</taxon>
        <taxon>Bacillales</taxon>
        <taxon>Paenibacillaceae</taxon>
        <taxon>Cohnella</taxon>
    </lineage>
</organism>
<dbReference type="AlphaFoldDB" id="A0A841T4C5"/>
<evidence type="ECO:0000313" key="2">
    <source>
        <dbReference type="EMBL" id="MBB6637485.1"/>
    </source>
</evidence>
<keyword evidence="1" id="KW-0472">Membrane</keyword>
<protein>
    <submittedName>
        <fullName evidence="2">Uncharacterized protein</fullName>
    </submittedName>
</protein>
<feature type="transmembrane region" description="Helical" evidence="1">
    <location>
        <begin position="21"/>
        <end position="42"/>
    </location>
</feature>
<proteinExistence type="predicted"/>
<feature type="transmembrane region" description="Helical" evidence="1">
    <location>
        <begin position="162"/>
        <end position="182"/>
    </location>
</feature>
<dbReference type="EMBL" id="JACJVQ010000023">
    <property type="protein sequence ID" value="MBB6637485.1"/>
    <property type="molecule type" value="Genomic_DNA"/>
</dbReference>
<gene>
    <name evidence="2" type="ORF">H7B67_25430</name>
</gene>
<keyword evidence="3" id="KW-1185">Reference proteome</keyword>
<dbReference type="Proteomes" id="UP000535838">
    <property type="component" value="Unassembled WGS sequence"/>
</dbReference>
<feature type="transmembrane region" description="Helical" evidence="1">
    <location>
        <begin position="90"/>
        <end position="108"/>
    </location>
</feature>
<reference evidence="2 3" key="1">
    <citation type="submission" date="2020-08" db="EMBL/GenBank/DDBJ databases">
        <title>Cohnella phylogeny.</title>
        <authorList>
            <person name="Dunlap C."/>
        </authorList>
    </citation>
    <scope>NUCLEOTIDE SEQUENCE [LARGE SCALE GENOMIC DNA]</scope>
    <source>
        <strain evidence="2 3">DSM 25241</strain>
    </source>
</reference>
<feature type="transmembrane region" description="Helical" evidence="1">
    <location>
        <begin position="227"/>
        <end position="245"/>
    </location>
</feature>
<sequence>MEGYNDQEAARKVRLFEGEKSLVLTGLLGFILAAVCGVWTLINGGEVAPDGDVSKAFSFDAALGMFILSTAAIVPFSGMGKRSRTWFRRVYIGLALYSYGAETVQNFRGVNPRFVESDSIFDQTVGNIFTFVALFLVLFYLFLGAQFFRAKAYRLRPELTLSVRYAMIAVVVSFAAGVWISANEGRYTGADGNIIWLHGLGFHALQAVPLVALLAERTDAKASARRALIHIAGTAFLVGLIAIGWQTKNGHPILEWSMLPLVAGFSFLISLAAGAVALRKAVLVHRSATVRRGVGA</sequence>
<keyword evidence="1" id="KW-0812">Transmembrane</keyword>
<feature type="transmembrane region" description="Helical" evidence="1">
    <location>
        <begin position="194"/>
        <end position="215"/>
    </location>
</feature>
<accession>A0A841T4C5</accession>
<evidence type="ECO:0000256" key="1">
    <source>
        <dbReference type="SAM" id="Phobius"/>
    </source>
</evidence>
<dbReference type="RefSeq" id="WP_185122699.1">
    <property type="nucleotide sequence ID" value="NZ_JACJVQ010000023.1"/>
</dbReference>
<feature type="transmembrane region" description="Helical" evidence="1">
    <location>
        <begin position="62"/>
        <end position="78"/>
    </location>
</feature>